<protein>
    <recommendedName>
        <fullName evidence="4">DUF4175 domain-containing protein</fullName>
    </recommendedName>
</protein>
<proteinExistence type="predicted"/>
<feature type="transmembrane region" description="Helical" evidence="1">
    <location>
        <begin position="63"/>
        <end position="80"/>
    </location>
</feature>
<dbReference type="OrthoDB" id="7509319at2"/>
<sequence>MWSRGLAGLIAGFFLATALTGLVCWLPPGPWQQALVPALIAFVPLWVGVAIGAFAFASGRRAWLWLSALALAGFALLWALKALGWAQ</sequence>
<keyword evidence="1" id="KW-1133">Transmembrane helix</keyword>
<evidence type="ECO:0000313" key="3">
    <source>
        <dbReference type="Proteomes" id="UP000238261"/>
    </source>
</evidence>
<comment type="caution">
    <text evidence="2">The sequence shown here is derived from an EMBL/GenBank/DDBJ whole genome shotgun (WGS) entry which is preliminary data.</text>
</comment>
<accession>A0A2S7ETQ2</accession>
<dbReference type="RefSeq" id="WP_046978211.1">
    <property type="nucleotide sequence ID" value="NZ_CP043476.1"/>
</dbReference>
<evidence type="ECO:0008006" key="4">
    <source>
        <dbReference type="Google" id="ProtNLM"/>
    </source>
</evidence>
<name>A0A2S7ETQ2_9XANT</name>
<keyword evidence="1" id="KW-0472">Membrane</keyword>
<feature type="transmembrane region" description="Helical" evidence="1">
    <location>
        <begin position="36"/>
        <end position="56"/>
    </location>
</feature>
<dbReference type="Proteomes" id="UP000238261">
    <property type="component" value="Unassembled WGS sequence"/>
</dbReference>
<gene>
    <name evidence="2" type="ORF">XhyaCFBP1156_14645</name>
</gene>
<keyword evidence="3" id="KW-1185">Reference proteome</keyword>
<evidence type="ECO:0000313" key="2">
    <source>
        <dbReference type="EMBL" id="PPU96520.1"/>
    </source>
</evidence>
<keyword evidence="1" id="KW-0812">Transmembrane</keyword>
<organism evidence="2 3">
    <name type="scientific">Xanthomonas hyacinthi</name>
    <dbReference type="NCBI Taxonomy" id="56455"/>
    <lineage>
        <taxon>Bacteria</taxon>
        <taxon>Pseudomonadati</taxon>
        <taxon>Pseudomonadota</taxon>
        <taxon>Gammaproteobacteria</taxon>
        <taxon>Lysobacterales</taxon>
        <taxon>Lysobacteraceae</taxon>
        <taxon>Xanthomonas</taxon>
    </lineage>
</organism>
<reference evidence="3" key="1">
    <citation type="submission" date="2016-08" db="EMBL/GenBank/DDBJ databases">
        <authorList>
            <person name="Merda D."/>
            <person name="Briand M."/>
            <person name="Taghouti G."/>
            <person name="Carrere S."/>
            <person name="Gouzy J."/>
            <person name="Portier P."/>
            <person name="Jacques M.-A."/>
            <person name="Fischer-Le Saux M."/>
        </authorList>
    </citation>
    <scope>NUCLEOTIDE SEQUENCE [LARGE SCALE GENOMIC DNA]</scope>
    <source>
        <strain evidence="3">CFBP1156</strain>
    </source>
</reference>
<dbReference type="EMBL" id="MDEG01000014">
    <property type="protein sequence ID" value="PPU96520.1"/>
    <property type="molecule type" value="Genomic_DNA"/>
</dbReference>
<dbReference type="AlphaFoldDB" id="A0A2S7ETQ2"/>
<evidence type="ECO:0000256" key="1">
    <source>
        <dbReference type="SAM" id="Phobius"/>
    </source>
</evidence>